<evidence type="ECO:0000313" key="2">
    <source>
        <dbReference type="Proteomes" id="UP000282674"/>
    </source>
</evidence>
<dbReference type="Proteomes" id="UP000282674">
    <property type="component" value="Unassembled WGS sequence"/>
</dbReference>
<sequence length="67" mass="7423">MIDPGALLERARRYDRTGRTDEAAAAYAEAAAVLEERRELPMAVLARARQARALAAWGRTDRALEVL</sequence>
<protein>
    <recommendedName>
        <fullName evidence="3">Tetratricopeptide repeat protein</fullName>
    </recommendedName>
</protein>
<dbReference type="EMBL" id="RFFG01000102">
    <property type="protein sequence ID" value="RMI37631.1"/>
    <property type="molecule type" value="Genomic_DNA"/>
</dbReference>
<proteinExistence type="predicted"/>
<name>A0A3M2LJL2_9ACTN</name>
<reference evidence="1 2" key="1">
    <citation type="submission" date="2018-10" db="EMBL/GenBank/DDBJ databases">
        <title>Isolation from soil.</title>
        <authorList>
            <person name="Hu J."/>
        </authorList>
    </citation>
    <scope>NUCLEOTIDE SEQUENCE [LARGE SCALE GENOMIC DNA]</scope>
    <source>
        <strain evidence="1 2">NEAU-Ht49</strain>
    </source>
</reference>
<keyword evidence="2" id="KW-1185">Reference proteome</keyword>
<feature type="non-terminal residue" evidence="1">
    <location>
        <position position="67"/>
    </location>
</feature>
<dbReference type="InterPro" id="IPR011990">
    <property type="entry name" value="TPR-like_helical_dom_sf"/>
</dbReference>
<dbReference type="AlphaFoldDB" id="A0A3M2LJL2"/>
<evidence type="ECO:0000313" key="1">
    <source>
        <dbReference type="EMBL" id="RMI37631.1"/>
    </source>
</evidence>
<accession>A0A3M2LJL2</accession>
<comment type="caution">
    <text evidence="1">The sequence shown here is derived from an EMBL/GenBank/DDBJ whole genome shotgun (WGS) entry which is preliminary data.</text>
</comment>
<organism evidence="1 2">
    <name type="scientific">Actinomadura harenae</name>
    <dbReference type="NCBI Taxonomy" id="2483351"/>
    <lineage>
        <taxon>Bacteria</taxon>
        <taxon>Bacillati</taxon>
        <taxon>Actinomycetota</taxon>
        <taxon>Actinomycetes</taxon>
        <taxon>Streptosporangiales</taxon>
        <taxon>Thermomonosporaceae</taxon>
        <taxon>Actinomadura</taxon>
    </lineage>
</organism>
<gene>
    <name evidence="1" type="ORF">EBO15_35205</name>
</gene>
<dbReference type="RefSeq" id="WP_147481800.1">
    <property type="nucleotide sequence ID" value="NZ_RFFG01000102.1"/>
</dbReference>
<evidence type="ECO:0008006" key="3">
    <source>
        <dbReference type="Google" id="ProtNLM"/>
    </source>
</evidence>
<dbReference type="SUPFAM" id="SSF48452">
    <property type="entry name" value="TPR-like"/>
    <property type="match status" value="1"/>
</dbReference>